<evidence type="ECO:0000256" key="1">
    <source>
        <dbReference type="SAM" id="Phobius"/>
    </source>
</evidence>
<comment type="caution">
    <text evidence="2">The sequence shown here is derived from an EMBL/GenBank/DDBJ whole genome shotgun (WGS) entry which is preliminary data.</text>
</comment>
<dbReference type="InterPro" id="IPR025443">
    <property type="entry name" value="DUF4307"/>
</dbReference>
<sequence>MAAVREELPQGRYGRSADERADRRLKILGAVLGTGMIAMTGWFGYDYIAGQTISAEVIKFDVVDGAREVQVHLEVRKDAGATGTCTVRALAEDGAEVGRLDARIDDAGTDRIDRVVTIRTTREATAAELKGCTAA</sequence>
<evidence type="ECO:0000313" key="2">
    <source>
        <dbReference type="EMBL" id="MBM9619689.1"/>
    </source>
</evidence>
<protein>
    <submittedName>
        <fullName evidence="2">DUF4307 domain-containing protein</fullName>
    </submittedName>
</protein>
<keyword evidence="3" id="KW-1185">Reference proteome</keyword>
<feature type="transmembrane region" description="Helical" evidence="1">
    <location>
        <begin position="25"/>
        <end position="45"/>
    </location>
</feature>
<keyword evidence="1" id="KW-0472">Membrane</keyword>
<keyword evidence="1" id="KW-1133">Transmembrane helix</keyword>
<keyword evidence="1" id="KW-0812">Transmembrane</keyword>
<reference evidence="2 3" key="1">
    <citation type="journal article" date="2016" name="Arch. Microbiol.">
        <title>Streptomyces zhihengii sp. nov., isolated from rhizospheric soil of Psammosilene tunicoides.</title>
        <authorList>
            <person name="Huang M.J."/>
            <person name="Fei J.J."/>
            <person name="Salam N."/>
            <person name="Kim C.J."/>
            <person name="Hozzein W.N."/>
            <person name="Xiao M."/>
            <person name="Huang H.Q."/>
            <person name="Li W.J."/>
        </authorList>
    </citation>
    <scope>NUCLEOTIDE SEQUENCE [LARGE SCALE GENOMIC DNA]</scope>
    <source>
        <strain evidence="2 3">YIM T102</strain>
    </source>
</reference>
<dbReference type="Pfam" id="PF14155">
    <property type="entry name" value="DUF4307"/>
    <property type="match status" value="1"/>
</dbReference>
<organism evidence="2 3">
    <name type="scientific">Streptomyces zhihengii</name>
    <dbReference type="NCBI Taxonomy" id="1818004"/>
    <lineage>
        <taxon>Bacteria</taxon>
        <taxon>Bacillati</taxon>
        <taxon>Actinomycetota</taxon>
        <taxon>Actinomycetes</taxon>
        <taxon>Kitasatosporales</taxon>
        <taxon>Streptomycetaceae</taxon>
        <taxon>Streptomyces</taxon>
    </lineage>
</organism>
<dbReference type="Proteomes" id="UP000664109">
    <property type="component" value="Unassembled WGS sequence"/>
</dbReference>
<dbReference type="RefSeq" id="WP_205373794.1">
    <property type="nucleotide sequence ID" value="NZ_JAFEJA010000001.1"/>
</dbReference>
<name>A0ABS2UQ99_9ACTN</name>
<accession>A0ABS2UQ99</accession>
<proteinExistence type="predicted"/>
<evidence type="ECO:0000313" key="3">
    <source>
        <dbReference type="Proteomes" id="UP000664109"/>
    </source>
</evidence>
<dbReference type="EMBL" id="JAFEJA010000001">
    <property type="protein sequence ID" value="MBM9619689.1"/>
    <property type="molecule type" value="Genomic_DNA"/>
</dbReference>
<gene>
    <name evidence="2" type="ORF">JE024_13285</name>
</gene>